<reference evidence="1 2" key="1">
    <citation type="journal article" date="2014" name="Genome Announc.">
        <title>Draft Genome Sequence of Lysobacter capsici AZ78, a Bacterium Antagonistic to Plant-Pathogenic Oomycetes.</title>
        <authorList>
            <person name="Puopolo G."/>
            <person name="Sonego P."/>
            <person name="Engelen K."/>
            <person name="Pertot I."/>
        </authorList>
    </citation>
    <scope>NUCLEOTIDE SEQUENCE [LARGE SCALE GENOMIC DNA]</scope>
    <source>
        <strain evidence="1 2">AZ78</strain>
    </source>
</reference>
<keyword evidence="2" id="KW-1185">Reference proteome</keyword>
<dbReference type="Proteomes" id="UP000023435">
    <property type="component" value="Unassembled WGS sequence"/>
</dbReference>
<organism evidence="1 2">
    <name type="scientific">Lysobacter capsici AZ78</name>
    <dbReference type="NCBI Taxonomy" id="1444315"/>
    <lineage>
        <taxon>Bacteria</taxon>
        <taxon>Pseudomonadati</taxon>
        <taxon>Pseudomonadota</taxon>
        <taxon>Gammaproteobacteria</taxon>
        <taxon>Lysobacterales</taxon>
        <taxon>Lysobacteraceae</taxon>
        <taxon>Lysobacter</taxon>
    </lineage>
</organism>
<protein>
    <submittedName>
        <fullName evidence="1">Uncharacterized protein</fullName>
    </submittedName>
</protein>
<dbReference type="EMBL" id="JAJA02000001">
    <property type="protein sequence ID" value="KWS02846.1"/>
    <property type="molecule type" value="Genomic_DNA"/>
</dbReference>
<comment type="caution">
    <text evidence="1">The sequence shown here is derived from an EMBL/GenBank/DDBJ whole genome shotgun (WGS) entry which is preliminary data.</text>
</comment>
<sequence length="64" mass="7048">MQGARGRHAEYSVACYYDVIGRHDRSIELAVIGLSIMRLCMHGCERPIAQNADCARSAMPCVHG</sequence>
<accession>A0A108U5D0</accession>
<evidence type="ECO:0000313" key="2">
    <source>
        <dbReference type="Proteomes" id="UP000023435"/>
    </source>
</evidence>
<proteinExistence type="predicted"/>
<name>A0A108U5D0_9GAMM</name>
<evidence type="ECO:0000313" key="1">
    <source>
        <dbReference type="EMBL" id="KWS02846.1"/>
    </source>
</evidence>
<gene>
    <name evidence="1" type="ORF">AZ78_0392</name>
</gene>
<dbReference type="AlphaFoldDB" id="A0A108U5D0"/>